<sequence>MANIVNKVVDTVSNTVGLGNSATQSNQLENQSNRQTEGSLGSKVSHENTQSSLGSTHSDHSTGTRNMESTYGNSAIGSESAQSALKSSSTRNTQPSNENSSSISENVQSTFSSNNPYSNSSTQPRTQPGVTQEVRSMVDPAISPQHDQRAPRYVLHNSTPEECASGNPRKLIDLCSNTNINENIVGERDPRDASHVPPSVMAQHLGAPDIEHDYPHDSKTKRHSVSAQEEHLMG</sequence>
<feature type="compositionally biased region" description="Low complexity" evidence="1">
    <location>
        <begin position="78"/>
        <end position="89"/>
    </location>
</feature>
<gene>
    <name evidence="2" type="ORF">S40285_06504</name>
</gene>
<dbReference type="AlphaFoldDB" id="A0A084QMF6"/>
<dbReference type="EMBL" id="KL660617">
    <property type="protein sequence ID" value="KFA65141.1"/>
    <property type="molecule type" value="Genomic_DNA"/>
</dbReference>
<feature type="compositionally biased region" description="Polar residues" evidence="1">
    <location>
        <begin position="107"/>
        <end position="133"/>
    </location>
</feature>
<feature type="region of interest" description="Disordered" evidence="1">
    <location>
        <begin position="206"/>
        <end position="234"/>
    </location>
</feature>
<evidence type="ECO:0000313" key="3">
    <source>
        <dbReference type="Proteomes" id="UP000028524"/>
    </source>
</evidence>
<feature type="region of interest" description="Disordered" evidence="1">
    <location>
        <begin position="16"/>
        <end position="133"/>
    </location>
</feature>
<dbReference type="InParanoid" id="A0A084QMF6"/>
<feature type="compositionally biased region" description="Basic and acidic residues" evidence="1">
    <location>
        <begin position="209"/>
        <end position="218"/>
    </location>
</feature>
<feature type="compositionally biased region" description="Polar residues" evidence="1">
    <location>
        <begin position="47"/>
        <end position="56"/>
    </location>
</feature>
<dbReference type="Proteomes" id="UP000028524">
    <property type="component" value="Unassembled WGS sequence"/>
</dbReference>
<protein>
    <submittedName>
        <fullName evidence="2">Uncharacterized protein</fullName>
    </submittedName>
</protein>
<feature type="compositionally biased region" description="Polar residues" evidence="1">
    <location>
        <begin position="63"/>
        <end position="77"/>
    </location>
</feature>
<organism evidence="2 3">
    <name type="scientific">Stachybotrys chlorohalonatus (strain IBT 40285)</name>
    <dbReference type="NCBI Taxonomy" id="1283841"/>
    <lineage>
        <taxon>Eukaryota</taxon>
        <taxon>Fungi</taxon>
        <taxon>Dikarya</taxon>
        <taxon>Ascomycota</taxon>
        <taxon>Pezizomycotina</taxon>
        <taxon>Sordariomycetes</taxon>
        <taxon>Hypocreomycetidae</taxon>
        <taxon>Hypocreales</taxon>
        <taxon>Stachybotryaceae</taxon>
        <taxon>Stachybotrys</taxon>
    </lineage>
</organism>
<accession>A0A084QMF6</accession>
<dbReference type="OrthoDB" id="5128796at2759"/>
<feature type="compositionally biased region" description="Low complexity" evidence="1">
    <location>
        <begin position="96"/>
        <end position="106"/>
    </location>
</feature>
<dbReference type="HOGENOM" id="CLU_1185698_0_0_1"/>
<proteinExistence type="predicted"/>
<feature type="compositionally biased region" description="Polar residues" evidence="1">
    <location>
        <begin position="16"/>
        <end position="39"/>
    </location>
</feature>
<reference evidence="2 3" key="1">
    <citation type="journal article" date="2014" name="BMC Genomics">
        <title>Comparative genome sequencing reveals chemotype-specific gene clusters in the toxigenic black mold Stachybotrys.</title>
        <authorList>
            <person name="Semeiks J."/>
            <person name="Borek D."/>
            <person name="Otwinowski Z."/>
            <person name="Grishin N.V."/>
        </authorList>
    </citation>
    <scope>NUCLEOTIDE SEQUENCE [LARGE SCALE GENOMIC DNA]</scope>
    <source>
        <strain evidence="2 3">IBT 40285</strain>
    </source>
</reference>
<keyword evidence="3" id="KW-1185">Reference proteome</keyword>
<evidence type="ECO:0000313" key="2">
    <source>
        <dbReference type="EMBL" id="KFA65141.1"/>
    </source>
</evidence>
<name>A0A084QMF6_STAC4</name>
<evidence type="ECO:0000256" key="1">
    <source>
        <dbReference type="SAM" id="MobiDB-lite"/>
    </source>
</evidence>